<dbReference type="Pfam" id="PF06985">
    <property type="entry name" value="HET"/>
    <property type="match status" value="1"/>
</dbReference>
<dbReference type="AlphaFoldDB" id="A0A7C8HZV4"/>
<dbReference type="InterPro" id="IPR058525">
    <property type="entry name" value="DUF8212"/>
</dbReference>
<name>A0A7C8HZV4_9PLEO</name>
<protein>
    <submittedName>
        <fullName evidence="3">Heterokaryon incompatibility protein-domain-containing protein</fullName>
    </submittedName>
</protein>
<reference evidence="3 4" key="1">
    <citation type="submission" date="2020-01" db="EMBL/GenBank/DDBJ databases">
        <authorList>
            <consortium name="DOE Joint Genome Institute"/>
            <person name="Haridas S."/>
            <person name="Albert R."/>
            <person name="Binder M."/>
            <person name="Bloem J."/>
            <person name="Labutti K."/>
            <person name="Salamov A."/>
            <person name="Andreopoulos B."/>
            <person name="Baker S.E."/>
            <person name="Barry K."/>
            <person name="Bills G."/>
            <person name="Bluhm B.H."/>
            <person name="Cannon C."/>
            <person name="Castanera R."/>
            <person name="Culley D.E."/>
            <person name="Daum C."/>
            <person name="Ezra D."/>
            <person name="Gonzalez J.B."/>
            <person name="Henrissat B."/>
            <person name="Kuo A."/>
            <person name="Liang C."/>
            <person name="Lipzen A."/>
            <person name="Lutzoni F."/>
            <person name="Magnuson J."/>
            <person name="Mondo S."/>
            <person name="Nolan M."/>
            <person name="Ohm R."/>
            <person name="Pangilinan J."/>
            <person name="Park H.-J.H."/>
            <person name="Ramirez L."/>
            <person name="Alfaro M."/>
            <person name="Sun H."/>
            <person name="Tritt A."/>
            <person name="Yoshinaga Y."/>
            <person name="Zwiers L.-H.L."/>
            <person name="Turgeon B.G."/>
            <person name="Goodwin S.B."/>
            <person name="Spatafora J.W."/>
            <person name="Crous P.W."/>
            <person name="Grigoriev I.V."/>
        </authorList>
    </citation>
    <scope>NUCLEOTIDE SEQUENCE [LARGE SCALE GENOMIC DNA]</scope>
    <source>
        <strain evidence="3 4">CBS 611.86</strain>
    </source>
</reference>
<dbReference type="OrthoDB" id="20872at2759"/>
<dbReference type="PANTHER" id="PTHR10622:SF12">
    <property type="entry name" value="HET DOMAIN-CONTAINING PROTEIN"/>
    <property type="match status" value="1"/>
</dbReference>
<evidence type="ECO:0000259" key="2">
    <source>
        <dbReference type="Pfam" id="PF26640"/>
    </source>
</evidence>
<evidence type="ECO:0000313" key="4">
    <source>
        <dbReference type="Proteomes" id="UP000481861"/>
    </source>
</evidence>
<dbReference type="Pfam" id="PF26640">
    <property type="entry name" value="DUF8212"/>
    <property type="match status" value="1"/>
</dbReference>
<evidence type="ECO:0000313" key="3">
    <source>
        <dbReference type="EMBL" id="KAF2866688.1"/>
    </source>
</evidence>
<comment type="caution">
    <text evidence="3">The sequence shown here is derived from an EMBL/GenBank/DDBJ whole genome shotgun (WGS) entry which is preliminary data.</text>
</comment>
<accession>A0A7C8HZV4</accession>
<feature type="domain" description="DUF8212" evidence="2">
    <location>
        <begin position="250"/>
        <end position="269"/>
    </location>
</feature>
<dbReference type="PANTHER" id="PTHR10622">
    <property type="entry name" value="HET DOMAIN-CONTAINING PROTEIN"/>
    <property type="match status" value="1"/>
</dbReference>
<dbReference type="EMBL" id="JAADJZ010000026">
    <property type="protein sequence ID" value="KAF2866688.1"/>
    <property type="molecule type" value="Genomic_DNA"/>
</dbReference>
<keyword evidence="4" id="KW-1185">Reference proteome</keyword>
<feature type="domain" description="Heterokaryon incompatibility" evidence="1">
    <location>
        <begin position="22"/>
        <end position="119"/>
    </location>
</feature>
<organism evidence="3 4">
    <name type="scientific">Massariosphaeria phaeospora</name>
    <dbReference type="NCBI Taxonomy" id="100035"/>
    <lineage>
        <taxon>Eukaryota</taxon>
        <taxon>Fungi</taxon>
        <taxon>Dikarya</taxon>
        <taxon>Ascomycota</taxon>
        <taxon>Pezizomycotina</taxon>
        <taxon>Dothideomycetes</taxon>
        <taxon>Pleosporomycetidae</taxon>
        <taxon>Pleosporales</taxon>
        <taxon>Pleosporales incertae sedis</taxon>
        <taxon>Massariosphaeria</taxon>
    </lineage>
</organism>
<sequence>MWLLHTTTLHLHEFFGANTPPYAILSHTWGSGELVFQDVPLATPATAALHDLELSPALKGKPGFDKVARFCAFVKKWHDYAWVDTCCIDKRSSAELSEAVNSMYKWYRDAQICIVYLADVPPLQQDVTQDDGGYSTWEAAFRASRWFTRGWTLQELIASETRIFVARDWTELDIRQRSRGWHHDLLALVADITGIAEKVLRSRAALPHFCIAERMSWAARRQTTRAEDAAYSLLGLFAVNMPILYGEAGNAFTRLQEELLRRSPDESIFWAAGKRAGGFRGSAAAEVVSV</sequence>
<proteinExistence type="predicted"/>
<dbReference type="InterPro" id="IPR010730">
    <property type="entry name" value="HET"/>
</dbReference>
<dbReference type="Proteomes" id="UP000481861">
    <property type="component" value="Unassembled WGS sequence"/>
</dbReference>
<evidence type="ECO:0000259" key="1">
    <source>
        <dbReference type="Pfam" id="PF06985"/>
    </source>
</evidence>
<gene>
    <name evidence="3" type="ORF">BDV95DRAFT_598594</name>
</gene>